<reference evidence="1 2" key="1">
    <citation type="submission" date="2015-07" db="EMBL/GenBank/DDBJ databases">
        <title>Whole genome sequencing of Bosea vaviloviae isolated from cave pool.</title>
        <authorList>
            <person name="Tan N.E.H."/>
            <person name="Lee Y.P."/>
            <person name="Gan H.M."/>
            <person name="Barton H."/>
            <person name="Savka M.A."/>
        </authorList>
    </citation>
    <scope>NUCLEOTIDE SEQUENCE [LARGE SCALE GENOMIC DNA]</scope>
    <source>
        <strain evidence="1 2">SD260</strain>
    </source>
</reference>
<keyword evidence="2" id="KW-1185">Reference proteome</keyword>
<name>A0A0N0MD87_9HYPH</name>
<proteinExistence type="predicted"/>
<protein>
    <submittedName>
        <fullName evidence="1">Transcription factor</fullName>
    </submittedName>
</protein>
<evidence type="ECO:0000313" key="2">
    <source>
        <dbReference type="Proteomes" id="UP000037822"/>
    </source>
</evidence>
<dbReference type="AlphaFoldDB" id="A0A0N0MD87"/>
<accession>A0A0N0MD87</accession>
<sequence length="85" mass="9134">MSEPQLSIRSAKARTLARSLSRRTGLSMNRLVEQALERYDRELRAGAPAAAIDIVWDLAAAGRIGVAAGASSAHDDLYDDNGLPR</sequence>
<dbReference type="EMBL" id="LGSZ01000004">
    <property type="protein sequence ID" value="KPH83180.1"/>
    <property type="molecule type" value="Genomic_DNA"/>
</dbReference>
<dbReference type="PATRIC" id="fig|1526658.3.peg.4311"/>
<gene>
    <name evidence="1" type="ORF">AE618_00120</name>
</gene>
<dbReference type="OrthoDB" id="7998884at2"/>
<comment type="caution">
    <text evidence="1">The sequence shown here is derived from an EMBL/GenBank/DDBJ whole genome shotgun (WGS) entry which is preliminary data.</text>
</comment>
<dbReference type="RefSeq" id="WP_054207038.1">
    <property type="nucleotide sequence ID" value="NZ_LGSZ01000004.1"/>
</dbReference>
<organism evidence="1 2">
    <name type="scientific">Bosea vaviloviae</name>
    <dbReference type="NCBI Taxonomy" id="1526658"/>
    <lineage>
        <taxon>Bacteria</taxon>
        <taxon>Pseudomonadati</taxon>
        <taxon>Pseudomonadota</taxon>
        <taxon>Alphaproteobacteria</taxon>
        <taxon>Hyphomicrobiales</taxon>
        <taxon>Boseaceae</taxon>
        <taxon>Bosea</taxon>
    </lineage>
</organism>
<dbReference type="InterPro" id="IPR011660">
    <property type="entry name" value="VapB-like"/>
</dbReference>
<evidence type="ECO:0000313" key="1">
    <source>
        <dbReference type="EMBL" id="KPH83180.1"/>
    </source>
</evidence>
<dbReference type="Proteomes" id="UP000037822">
    <property type="component" value="Unassembled WGS sequence"/>
</dbReference>
<dbReference type="Pfam" id="PF07704">
    <property type="entry name" value="PSK_trans_fac"/>
    <property type="match status" value="1"/>
</dbReference>